<evidence type="ECO:0000313" key="3">
    <source>
        <dbReference type="Proteomes" id="UP000827556"/>
    </source>
</evidence>
<evidence type="ECO:0000313" key="2">
    <source>
        <dbReference type="EMBL" id="QXM18663.1"/>
    </source>
</evidence>
<name>A0AA48X527_9CAUD</name>
<reference evidence="3" key="1">
    <citation type="submission" date="2021-05" db="EMBL/GenBank/DDBJ databases">
        <authorList>
            <person name="Kupczok A."/>
            <person name="Weidenbach K."/>
            <person name="Wolf S."/>
            <person name="Fischer M.A."/>
            <person name="Kern T."/>
            <person name="Reetz J."/>
            <person name="Urbanska N."/>
            <person name="Kunzel S."/>
            <person name="Schmitz R.A."/>
            <person name="Rother M."/>
        </authorList>
    </citation>
    <scope>NUCLEOTIDE SEQUENCE [LARGE SCALE GENOMIC DNA]</scope>
</reference>
<accession>A0AA48X527</accession>
<feature type="compositionally biased region" description="Basic and acidic residues" evidence="1">
    <location>
        <begin position="86"/>
        <end position="95"/>
    </location>
</feature>
<dbReference type="Proteomes" id="UP000827556">
    <property type="component" value="Segment"/>
</dbReference>
<protein>
    <submittedName>
        <fullName evidence="2">Uncharacterized protein</fullName>
    </submittedName>
</protein>
<feature type="region of interest" description="Disordered" evidence="1">
    <location>
        <begin position="73"/>
        <end position="122"/>
    </location>
</feature>
<keyword evidence="3" id="KW-1185">Reference proteome</keyword>
<proteinExistence type="predicted"/>
<feature type="region of interest" description="Disordered" evidence="1">
    <location>
        <begin position="169"/>
        <end position="191"/>
    </location>
</feature>
<evidence type="ECO:0000256" key="1">
    <source>
        <dbReference type="SAM" id="MobiDB-lite"/>
    </source>
</evidence>
<feature type="compositionally biased region" description="Polar residues" evidence="1">
    <location>
        <begin position="96"/>
        <end position="107"/>
    </location>
</feature>
<sequence length="231" mass="24329">MTSSKSVSWSALVNIGNNESIALTVSGEAANPDEARDIFAFACGQLLGVANSADEATAPLIRAYVSRLVQTEEARPVEQDAPAPTSEKEAWEPKITRSSYDARQTAKQDAVPATPPSAEEQAAAAVAQCIKPPVDVEDIARQRHADKLKADLERLQADHDTRVARWAATAPDPAPSAPPTSEGLAPAATVTAPPEGFSLCAECGAPVPKSQAKLSQLFQSKTLCKKCMEAP</sequence>
<organism evidence="2 3">
    <name type="scientific">Methanoculleus virus Blf4</name>
    <dbReference type="NCBI Taxonomy" id="3070925"/>
    <lineage>
        <taxon>Viruses</taxon>
        <taxon>Duplodnaviria</taxon>
        <taxon>Heunggongvirae</taxon>
        <taxon>Uroviricota</taxon>
        <taxon>Caudoviricetes</taxon>
        <taxon>Pungoviridae</taxon>
        <taxon>Flagovirus</taxon>
        <taxon>Flagovirus limi</taxon>
    </lineage>
</organism>
<dbReference type="EMBL" id="MZ171369">
    <property type="protein sequence ID" value="QXM18663.1"/>
    <property type="molecule type" value="Genomic_DNA"/>
</dbReference>